<evidence type="ECO:0000313" key="3">
    <source>
        <dbReference type="Proteomes" id="UP000836841"/>
    </source>
</evidence>
<keyword evidence="3" id="KW-1185">Reference proteome</keyword>
<dbReference type="PANTHER" id="PTHR46445">
    <property type="entry name" value="RNA POLYMERASE II DEGRADATION FACTOR-LIKE PROTEIN (DUF1296)"/>
    <property type="match status" value="1"/>
</dbReference>
<gene>
    <name evidence="2" type="ORF">TAV2_LOCUS4816</name>
</gene>
<evidence type="ECO:0000256" key="1">
    <source>
        <dbReference type="SAM" id="MobiDB-lite"/>
    </source>
</evidence>
<dbReference type="Proteomes" id="UP000836841">
    <property type="component" value="Unassembled WGS sequence"/>
</dbReference>
<reference evidence="2 3" key="1">
    <citation type="submission" date="2022-03" db="EMBL/GenBank/DDBJ databases">
        <authorList>
            <person name="Nunn A."/>
            <person name="Chopra R."/>
            <person name="Nunn A."/>
            <person name="Contreras Garrido A."/>
        </authorList>
    </citation>
    <scope>NUCLEOTIDE SEQUENCE [LARGE SCALE GENOMIC DNA]</scope>
</reference>
<name>A0AAU9RIN2_THLAR</name>
<sequence length="149" mass="16791">MNRRRKRGALQGMCKKAPYLGMWLHGPSSRTISAVPGSTCYSFQGQNQQPSGFRQSQQPSQNYGALGYPNFYHSQSGISLEHQQQNSRDGPLVGSQGQPPKQSQQIWQNSYYATTSSLSGFSGLCKEFEKWPIKAIWAQCKFYSVRTRT</sequence>
<dbReference type="AlphaFoldDB" id="A0AAU9RIN2"/>
<feature type="compositionally biased region" description="Polar residues" evidence="1">
    <location>
        <begin position="79"/>
        <end position="88"/>
    </location>
</feature>
<protein>
    <submittedName>
        <fullName evidence="2">Uncharacterized protein</fullName>
    </submittedName>
</protein>
<comment type="caution">
    <text evidence="2">The sequence shown here is derived from an EMBL/GenBank/DDBJ whole genome shotgun (WGS) entry which is preliminary data.</text>
</comment>
<accession>A0AAU9RIN2</accession>
<feature type="region of interest" description="Disordered" evidence="1">
    <location>
        <begin position="79"/>
        <end position="102"/>
    </location>
</feature>
<organism evidence="2 3">
    <name type="scientific">Thlaspi arvense</name>
    <name type="common">Field penny-cress</name>
    <dbReference type="NCBI Taxonomy" id="13288"/>
    <lineage>
        <taxon>Eukaryota</taxon>
        <taxon>Viridiplantae</taxon>
        <taxon>Streptophyta</taxon>
        <taxon>Embryophyta</taxon>
        <taxon>Tracheophyta</taxon>
        <taxon>Spermatophyta</taxon>
        <taxon>Magnoliopsida</taxon>
        <taxon>eudicotyledons</taxon>
        <taxon>Gunneridae</taxon>
        <taxon>Pentapetalae</taxon>
        <taxon>rosids</taxon>
        <taxon>malvids</taxon>
        <taxon>Brassicales</taxon>
        <taxon>Brassicaceae</taxon>
        <taxon>Thlaspideae</taxon>
        <taxon>Thlaspi</taxon>
    </lineage>
</organism>
<proteinExistence type="predicted"/>
<dbReference type="PANTHER" id="PTHR46445:SF3">
    <property type="entry name" value="RNA POLYMERASE II DEGRADATION FACTOR-LIKE PROTEIN (DUF1296)-RELATED"/>
    <property type="match status" value="1"/>
</dbReference>
<dbReference type="EMBL" id="CAJVSB020000198">
    <property type="protein sequence ID" value="CAH2042834.1"/>
    <property type="molecule type" value="Genomic_DNA"/>
</dbReference>
<evidence type="ECO:0000313" key="2">
    <source>
        <dbReference type="EMBL" id="CAH2042834.1"/>
    </source>
</evidence>